<keyword evidence="1 3" id="KW-0853">WD repeat</keyword>
<dbReference type="Pfam" id="PF12937">
    <property type="entry name" value="F-box-like"/>
    <property type="match status" value="1"/>
</dbReference>
<dbReference type="PRINTS" id="PR00320">
    <property type="entry name" value="GPROTEINBRPT"/>
</dbReference>
<dbReference type="AlphaFoldDB" id="A0A1S3K004"/>
<dbReference type="InterPro" id="IPR036322">
    <property type="entry name" value="WD40_repeat_dom_sf"/>
</dbReference>
<evidence type="ECO:0000313" key="5">
    <source>
        <dbReference type="Proteomes" id="UP000085678"/>
    </source>
</evidence>
<dbReference type="FunCoup" id="A0A1S3K004">
    <property type="interactions" value="119"/>
</dbReference>
<dbReference type="RefSeq" id="XP_013415877.1">
    <property type="nucleotide sequence ID" value="XM_013560423.1"/>
</dbReference>
<dbReference type="Pfam" id="PF00400">
    <property type="entry name" value="WD40"/>
    <property type="match status" value="4"/>
</dbReference>
<dbReference type="InterPro" id="IPR052301">
    <property type="entry name" value="SCF_F-box/WD-repeat"/>
</dbReference>
<dbReference type="GO" id="GO:0031146">
    <property type="term" value="P:SCF-dependent proteasomal ubiquitin-dependent protein catabolic process"/>
    <property type="evidence" value="ECO:0007669"/>
    <property type="project" value="TreeGrafter"/>
</dbReference>
<dbReference type="FunFam" id="2.130.10.10:FF:002194">
    <property type="entry name" value="Uncharacterized protein"/>
    <property type="match status" value="1"/>
</dbReference>
<dbReference type="Gene3D" id="2.130.10.10">
    <property type="entry name" value="YVTN repeat-like/Quinoprotein amine dehydrogenase"/>
    <property type="match status" value="1"/>
</dbReference>
<protein>
    <submittedName>
        <fullName evidence="6">F-box/WD repeat-containing protein 4-like</fullName>
    </submittedName>
</protein>
<dbReference type="PANTHER" id="PTHR14381">
    <property type="entry name" value="DACTYLIN"/>
    <property type="match status" value="1"/>
</dbReference>
<name>A0A1S3K004_LINAN</name>
<dbReference type="InterPro" id="IPR001680">
    <property type="entry name" value="WD40_rpt"/>
</dbReference>
<dbReference type="PROSITE" id="PS50082">
    <property type="entry name" value="WD_REPEATS_2"/>
    <property type="match status" value="3"/>
</dbReference>
<evidence type="ECO:0000256" key="1">
    <source>
        <dbReference type="ARBA" id="ARBA00022574"/>
    </source>
</evidence>
<dbReference type="InterPro" id="IPR015943">
    <property type="entry name" value="WD40/YVTN_repeat-like_dom_sf"/>
</dbReference>
<feature type="repeat" description="WD" evidence="3">
    <location>
        <begin position="190"/>
        <end position="222"/>
    </location>
</feature>
<proteinExistence type="predicted"/>
<dbReference type="InterPro" id="IPR020472">
    <property type="entry name" value="WD40_PAC1"/>
</dbReference>
<reference evidence="6" key="1">
    <citation type="submission" date="2025-08" db="UniProtKB">
        <authorList>
            <consortium name="RefSeq"/>
        </authorList>
    </citation>
    <scope>IDENTIFICATION</scope>
    <source>
        <tissue evidence="6">Gonads</tissue>
    </source>
</reference>
<feature type="repeat" description="WD" evidence="3">
    <location>
        <begin position="149"/>
        <end position="183"/>
    </location>
</feature>
<dbReference type="SUPFAM" id="SSF81383">
    <property type="entry name" value="F-box domain"/>
    <property type="match status" value="1"/>
</dbReference>
<dbReference type="KEGG" id="lak:106177592"/>
<dbReference type="SUPFAM" id="SSF50978">
    <property type="entry name" value="WD40 repeat-like"/>
    <property type="match status" value="1"/>
</dbReference>
<evidence type="ECO:0000256" key="3">
    <source>
        <dbReference type="PROSITE-ProRule" id="PRU00221"/>
    </source>
</evidence>
<evidence type="ECO:0000259" key="4">
    <source>
        <dbReference type="PROSITE" id="PS50181"/>
    </source>
</evidence>
<dbReference type="STRING" id="7574.A0A1S3K004"/>
<dbReference type="GO" id="GO:0019005">
    <property type="term" value="C:SCF ubiquitin ligase complex"/>
    <property type="evidence" value="ECO:0007669"/>
    <property type="project" value="TreeGrafter"/>
</dbReference>
<dbReference type="PANTHER" id="PTHR14381:SF1">
    <property type="entry name" value="F-BOX_WD REPEAT-CONTAINING PROTEIN 4"/>
    <property type="match status" value="1"/>
</dbReference>
<dbReference type="InterPro" id="IPR001810">
    <property type="entry name" value="F-box_dom"/>
</dbReference>
<evidence type="ECO:0000256" key="2">
    <source>
        <dbReference type="ARBA" id="ARBA00022737"/>
    </source>
</evidence>
<dbReference type="PROSITE" id="PS50181">
    <property type="entry name" value="FBOX"/>
    <property type="match status" value="1"/>
</dbReference>
<feature type="repeat" description="WD" evidence="3">
    <location>
        <begin position="299"/>
        <end position="321"/>
    </location>
</feature>
<feature type="domain" description="F-box" evidence="4">
    <location>
        <begin position="11"/>
        <end position="57"/>
    </location>
</feature>
<dbReference type="SMART" id="SM00256">
    <property type="entry name" value="FBOX"/>
    <property type="match status" value="1"/>
</dbReference>
<dbReference type="Proteomes" id="UP000085678">
    <property type="component" value="Unplaced"/>
</dbReference>
<keyword evidence="5" id="KW-1185">Reference proteome</keyword>
<dbReference type="OrthoDB" id="435188at2759"/>
<gene>
    <name evidence="6" type="primary">LOC106177592</name>
</gene>
<sequence length="400" mass="45687">MTGESGVDEDQSAFLLLPEDVLLMVLSYCDKSSLGRLSCVCKKIWGLVSEDSVWRKYSLKVTLIEDPNPRRRGGHGRNCTKPNLKEQCRLSHSWKKGIFQENTVLKYKIRQLPWMHRDNTHIWITQRNMIRCFSQRRNGVLHENKDKILTGHTDDVCRFVSRDNRVVSGGTDGRICVWSTNTGVGLYCISGAHDDEVSAIDTRGDMIVSGSRDSRLKIWSMSVEKGDMLRCNITAQERVWSVAISPDHRTFVSGTAGCGHVSPLRLWDMNTGHLSCLMHTNHRKGAGAKDVQFESPNELLSCGYDTYIRLWDTRTESCVAEWEEPYDSAIYCIRSDGYNSILAGTARYGMVRLWDKRMTRPVQMYYTSRDSSPVFSLLFDSKFMYVALDKSIKMLNFSLL</sequence>
<dbReference type="OMA" id="SHNWCKG"/>
<evidence type="ECO:0000313" key="6">
    <source>
        <dbReference type="RefSeq" id="XP_013415877.1"/>
    </source>
</evidence>
<organism evidence="5 6">
    <name type="scientific">Lingula anatina</name>
    <name type="common">Brachiopod</name>
    <name type="synonym">Lingula unguis</name>
    <dbReference type="NCBI Taxonomy" id="7574"/>
    <lineage>
        <taxon>Eukaryota</taxon>
        <taxon>Metazoa</taxon>
        <taxon>Spiralia</taxon>
        <taxon>Lophotrochozoa</taxon>
        <taxon>Brachiopoda</taxon>
        <taxon>Linguliformea</taxon>
        <taxon>Lingulata</taxon>
        <taxon>Lingulida</taxon>
        <taxon>Linguloidea</taxon>
        <taxon>Lingulidae</taxon>
        <taxon>Lingula</taxon>
    </lineage>
</organism>
<dbReference type="InParanoid" id="A0A1S3K004"/>
<dbReference type="GeneID" id="106177592"/>
<dbReference type="SMART" id="SM00320">
    <property type="entry name" value="WD40"/>
    <property type="match status" value="5"/>
</dbReference>
<dbReference type="Gene3D" id="1.20.1280.50">
    <property type="match status" value="1"/>
</dbReference>
<dbReference type="InterPro" id="IPR036047">
    <property type="entry name" value="F-box-like_dom_sf"/>
</dbReference>
<keyword evidence="2" id="KW-0677">Repeat</keyword>
<accession>A0A1S3K004</accession>